<dbReference type="RefSeq" id="WP_380289621.1">
    <property type="nucleotide sequence ID" value="NZ_JBHULY010000006.1"/>
</dbReference>
<feature type="domain" description="Thioredoxin" evidence="2">
    <location>
        <begin position="30"/>
        <end position="187"/>
    </location>
</feature>
<dbReference type="PANTHER" id="PTHR43640">
    <property type="entry name" value="OS07G0260300 PROTEIN"/>
    <property type="match status" value="1"/>
</dbReference>
<evidence type="ECO:0000259" key="2">
    <source>
        <dbReference type="PROSITE" id="PS51352"/>
    </source>
</evidence>
<evidence type="ECO:0000313" key="3">
    <source>
        <dbReference type="EMBL" id="MFD2725539.1"/>
    </source>
</evidence>
<gene>
    <name evidence="3" type="ORF">ACFSR8_04885</name>
</gene>
<dbReference type="InterPro" id="IPR013766">
    <property type="entry name" value="Thioredoxin_domain"/>
</dbReference>
<feature type="chain" id="PRO_5047109415" evidence="1">
    <location>
        <begin position="22"/>
        <end position="205"/>
    </location>
</feature>
<comment type="caution">
    <text evidence="3">The sequence shown here is derived from an EMBL/GenBank/DDBJ whole genome shotgun (WGS) entry which is preliminary data.</text>
</comment>
<sequence>MKRLIKGIAVTALVFAISAFAISKEEHSGYKIGDVVDEISLMSTDKKLVSFADFEDAKGFIVTFTCNTCPFAIAYEDRIIALDKKYAPKGYPVIAINPNNPNTKPGDSFEAMQQRAKEKGFTFPYLVDEGQKVYPKFGATKTPHNYVLQKTEGGLIVEYIGAIDDSSRNPEAVKETYVEDAVDALLDGKEVKVKETKAIGCSIKV</sequence>
<name>A0ABW5T8J1_9FLAO</name>
<protein>
    <submittedName>
        <fullName evidence="3">Thioredoxin family protein</fullName>
    </submittedName>
</protein>
<keyword evidence="1" id="KW-0732">Signal</keyword>
<dbReference type="InterPro" id="IPR047262">
    <property type="entry name" value="PRX-like1"/>
</dbReference>
<dbReference type="Pfam" id="PF00578">
    <property type="entry name" value="AhpC-TSA"/>
    <property type="match status" value="1"/>
</dbReference>
<dbReference type="InterPro" id="IPR000866">
    <property type="entry name" value="AhpC/TSA"/>
</dbReference>
<dbReference type="Proteomes" id="UP001597476">
    <property type="component" value="Unassembled WGS sequence"/>
</dbReference>
<accession>A0ABW5T8J1</accession>
<proteinExistence type="predicted"/>
<dbReference type="PROSITE" id="PS51352">
    <property type="entry name" value="THIOREDOXIN_2"/>
    <property type="match status" value="1"/>
</dbReference>
<dbReference type="Gene3D" id="3.40.30.10">
    <property type="entry name" value="Glutaredoxin"/>
    <property type="match status" value="1"/>
</dbReference>
<keyword evidence="4" id="KW-1185">Reference proteome</keyword>
<evidence type="ECO:0000313" key="4">
    <source>
        <dbReference type="Proteomes" id="UP001597476"/>
    </source>
</evidence>
<reference evidence="4" key="1">
    <citation type="journal article" date="2019" name="Int. J. Syst. Evol. Microbiol.">
        <title>The Global Catalogue of Microorganisms (GCM) 10K type strain sequencing project: providing services to taxonomists for standard genome sequencing and annotation.</title>
        <authorList>
            <consortium name="The Broad Institute Genomics Platform"/>
            <consortium name="The Broad Institute Genome Sequencing Center for Infectious Disease"/>
            <person name="Wu L."/>
            <person name="Ma J."/>
        </authorList>
    </citation>
    <scope>NUCLEOTIDE SEQUENCE [LARGE SCALE GENOMIC DNA]</scope>
    <source>
        <strain evidence="4">KCTC 42398</strain>
    </source>
</reference>
<dbReference type="SUPFAM" id="SSF52833">
    <property type="entry name" value="Thioredoxin-like"/>
    <property type="match status" value="1"/>
</dbReference>
<feature type="signal peptide" evidence="1">
    <location>
        <begin position="1"/>
        <end position="21"/>
    </location>
</feature>
<dbReference type="EMBL" id="JBHULY010000006">
    <property type="protein sequence ID" value="MFD2725539.1"/>
    <property type="molecule type" value="Genomic_DNA"/>
</dbReference>
<dbReference type="InterPro" id="IPR036249">
    <property type="entry name" value="Thioredoxin-like_sf"/>
</dbReference>
<organism evidence="3 4">
    <name type="scientific">Hyunsoonleella rubra</name>
    <dbReference type="NCBI Taxonomy" id="1737062"/>
    <lineage>
        <taxon>Bacteria</taxon>
        <taxon>Pseudomonadati</taxon>
        <taxon>Bacteroidota</taxon>
        <taxon>Flavobacteriia</taxon>
        <taxon>Flavobacteriales</taxon>
        <taxon>Flavobacteriaceae</taxon>
    </lineage>
</organism>
<dbReference type="PANTHER" id="PTHR43640:SF1">
    <property type="entry name" value="THIOREDOXIN-DEPENDENT PEROXIREDOXIN"/>
    <property type="match status" value="1"/>
</dbReference>
<evidence type="ECO:0000256" key="1">
    <source>
        <dbReference type="SAM" id="SignalP"/>
    </source>
</evidence>
<dbReference type="CDD" id="cd02969">
    <property type="entry name" value="PRX_like1"/>
    <property type="match status" value="1"/>
</dbReference>